<dbReference type="STRING" id="1503925.TH53_18130"/>
<evidence type="ECO:0000313" key="1">
    <source>
        <dbReference type="EMBL" id="KIO75819.1"/>
    </source>
</evidence>
<evidence type="ECO:0000313" key="2">
    <source>
        <dbReference type="Proteomes" id="UP000032049"/>
    </source>
</evidence>
<dbReference type="RefSeq" id="WP_041884028.1">
    <property type="nucleotide sequence ID" value="NZ_CP157278.1"/>
</dbReference>
<accession>A0A0D0FTQ8</accession>
<gene>
    <name evidence="1" type="ORF">TH53_18130</name>
</gene>
<sequence length="347" mass="39333">MITPAQTISSTAPAAIQILEAMEKPLSLWLGQTEFNNWLAQVDNLPSCSALFLEISTNSLRPGCDVITSVRASDGTLTELLINPITETSAAWQKTGAMLTRWQQQLQGQSGYLRTHCFSMWLEFDIQQQQHKAGDPAVFIALTPQARITELAGDLIDYPDLQYALQRSKSLLEKVAGTDTLVLGHIGYMASRQKEENKILPLRSCWRCNDLSHFYQLLELAAIPFELSVVNKELQWLENLSVYVNSMMLDLDSDTAFLSDFSLELNVYKPYAPPAAERENELFRIIADAGFMKIAQQQKLLHFSNTYYLKNDQGFISSLHHIKLKFSNSKIQEVKCYWQASAKPRSW</sequence>
<name>A0A0D0FTQ8_9SPHI</name>
<organism evidence="1 2">
    <name type="scientific">Pedobacter lusitanus</name>
    <dbReference type="NCBI Taxonomy" id="1503925"/>
    <lineage>
        <taxon>Bacteria</taxon>
        <taxon>Pseudomonadati</taxon>
        <taxon>Bacteroidota</taxon>
        <taxon>Sphingobacteriia</taxon>
        <taxon>Sphingobacteriales</taxon>
        <taxon>Sphingobacteriaceae</taxon>
        <taxon>Pedobacter</taxon>
    </lineage>
</organism>
<protein>
    <submittedName>
        <fullName evidence="1">Uncharacterized protein</fullName>
    </submittedName>
</protein>
<reference evidence="1 2" key="1">
    <citation type="submission" date="2015-01" db="EMBL/GenBank/DDBJ databases">
        <title>Draft genome sequence of Pedobacter sp. NL19 isolated from sludge of an effluent treatment pond in an abandoned uranium mine.</title>
        <authorList>
            <person name="Santos T."/>
            <person name="Caetano T."/>
            <person name="Covas C."/>
            <person name="Cruz A."/>
            <person name="Mendo S."/>
        </authorList>
    </citation>
    <scope>NUCLEOTIDE SEQUENCE [LARGE SCALE GENOMIC DNA]</scope>
    <source>
        <strain evidence="1 2">NL19</strain>
    </source>
</reference>
<keyword evidence="2" id="KW-1185">Reference proteome</keyword>
<comment type="caution">
    <text evidence="1">The sequence shown here is derived from an EMBL/GenBank/DDBJ whole genome shotgun (WGS) entry which is preliminary data.</text>
</comment>
<dbReference type="EMBL" id="JXRA01000080">
    <property type="protein sequence ID" value="KIO75819.1"/>
    <property type="molecule type" value="Genomic_DNA"/>
</dbReference>
<proteinExistence type="predicted"/>
<dbReference type="AlphaFoldDB" id="A0A0D0FTQ8"/>
<dbReference type="Proteomes" id="UP000032049">
    <property type="component" value="Unassembled WGS sequence"/>
</dbReference>